<feature type="domain" description="AMP-dependent synthetase/ligase" evidence="1">
    <location>
        <begin position="121"/>
        <end position="322"/>
    </location>
</feature>
<dbReference type="InterPro" id="IPR045851">
    <property type="entry name" value="AMP-bd_C_sf"/>
</dbReference>
<organism evidence="2 3">
    <name type="scientific">Pelomonas candidula</name>
    <dbReference type="NCBI Taxonomy" id="3299025"/>
    <lineage>
        <taxon>Bacteria</taxon>
        <taxon>Pseudomonadati</taxon>
        <taxon>Pseudomonadota</taxon>
        <taxon>Betaproteobacteria</taxon>
        <taxon>Burkholderiales</taxon>
        <taxon>Sphaerotilaceae</taxon>
        <taxon>Roseateles</taxon>
    </lineage>
</organism>
<sequence>MATPQPLWAAQPQLSESLALIDEQGRSISRGELDALVDARAATLRDRGERLLGLLFFRNRLDDLVQHLACLSCGHVALLLPADMPAPAAQALVDLYRPAWLHGAPADVRPATGMPPALHPDLGLLLSTSGSTGSPKLVRLSRTAVQANAASIAAYLQIAPTDRALTTLPPSYSYGISVIHSHLLAGACVALSDASVLSPEFLPRLRELAVTSIAGVPSSWQMLLRTGFDKAGLPALKTITQAGGRLDEPFVRRLHAWAQQQGARFFVMYGQTEATARISYVPPERLADKFGAIGIAIPGGQLSVDDTSSELLYRGSNVMMGYATAADDLTRGDELGGVLRTGDLGHMDEDGFFYVTGRLKRFVKLSGSRIGLDEVESLLSTVLKLPVAAGGRDERLVVAVESADEAVAAQARELLVQRLQLPLSLLRIRLLPALPLLPTGKRDYAALNELA</sequence>
<evidence type="ECO:0000313" key="3">
    <source>
        <dbReference type="Proteomes" id="UP001606134"/>
    </source>
</evidence>
<reference evidence="2 3" key="1">
    <citation type="submission" date="2024-08" db="EMBL/GenBank/DDBJ databases">
        <authorList>
            <person name="Lu H."/>
        </authorList>
    </citation>
    <scope>NUCLEOTIDE SEQUENCE [LARGE SCALE GENOMIC DNA]</scope>
    <source>
        <strain evidence="2 3">BYS78W</strain>
    </source>
</reference>
<dbReference type="Gene3D" id="3.40.50.12780">
    <property type="entry name" value="N-terminal domain of ligase-like"/>
    <property type="match status" value="1"/>
</dbReference>
<dbReference type="InterPro" id="IPR050237">
    <property type="entry name" value="ATP-dep_AMP-bd_enzyme"/>
</dbReference>
<accession>A0ABW7HHU4</accession>
<dbReference type="InterPro" id="IPR000873">
    <property type="entry name" value="AMP-dep_synth/lig_dom"/>
</dbReference>
<name>A0ABW7HHU4_9BURK</name>
<dbReference type="SUPFAM" id="SSF56801">
    <property type="entry name" value="Acetyl-CoA synthetase-like"/>
    <property type="match status" value="1"/>
</dbReference>
<dbReference type="Gene3D" id="3.30.300.30">
    <property type="match status" value="1"/>
</dbReference>
<dbReference type="EMBL" id="JBIGIC010000013">
    <property type="protein sequence ID" value="MFG6489461.1"/>
    <property type="molecule type" value="Genomic_DNA"/>
</dbReference>
<keyword evidence="3" id="KW-1185">Reference proteome</keyword>
<protein>
    <submittedName>
        <fullName evidence="2">AMP-binding protein</fullName>
    </submittedName>
</protein>
<gene>
    <name evidence="2" type="ORF">ACG04R_22475</name>
</gene>
<dbReference type="Proteomes" id="UP001606134">
    <property type="component" value="Unassembled WGS sequence"/>
</dbReference>
<dbReference type="RefSeq" id="WP_394415859.1">
    <property type="nucleotide sequence ID" value="NZ_JBIGIC010000013.1"/>
</dbReference>
<dbReference type="PANTHER" id="PTHR43767:SF1">
    <property type="entry name" value="NONRIBOSOMAL PEPTIDE SYNTHASE PES1 (EUROFUNG)-RELATED"/>
    <property type="match status" value="1"/>
</dbReference>
<dbReference type="Pfam" id="PF00501">
    <property type="entry name" value="AMP-binding"/>
    <property type="match status" value="1"/>
</dbReference>
<evidence type="ECO:0000313" key="2">
    <source>
        <dbReference type="EMBL" id="MFG6489461.1"/>
    </source>
</evidence>
<proteinExistence type="predicted"/>
<dbReference type="InterPro" id="IPR042099">
    <property type="entry name" value="ANL_N_sf"/>
</dbReference>
<evidence type="ECO:0000259" key="1">
    <source>
        <dbReference type="Pfam" id="PF00501"/>
    </source>
</evidence>
<comment type="caution">
    <text evidence="2">The sequence shown here is derived from an EMBL/GenBank/DDBJ whole genome shotgun (WGS) entry which is preliminary data.</text>
</comment>
<dbReference type="PANTHER" id="PTHR43767">
    <property type="entry name" value="LONG-CHAIN-FATTY-ACID--COA LIGASE"/>
    <property type="match status" value="1"/>
</dbReference>